<accession>A0A4C1W3S9</accession>
<dbReference type="InterPro" id="IPR041426">
    <property type="entry name" value="Mos1_HTH"/>
</dbReference>
<comment type="caution">
    <text evidence="3">The sequence shown here is derived from an EMBL/GenBank/DDBJ whole genome shotgun (WGS) entry which is preliminary data.</text>
</comment>
<dbReference type="EMBL" id="BGZK01000457">
    <property type="protein sequence ID" value="GBP44727.1"/>
    <property type="molecule type" value="Genomic_DNA"/>
</dbReference>
<dbReference type="OrthoDB" id="616263at2759"/>
<keyword evidence="4" id="KW-1185">Reference proteome</keyword>
<name>A0A4C1W3S9_EUMVA</name>
<feature type="compositionally biased region" description="Acidic residues" evidence="1">
    <location>
        <begin position="201"/>
        <end position="211"/>
    </location>
</feature>
<evidence type="ECO:0000313" key="3">
    <source>
        <dbReference type="EMBL" id="GBP44727.1"/>
    </source>
</evidence>
<feature type="region of interest" description="Disordered" evidence="1">
    <location>
        <begin position="185"/>
        <end position="211"/>
    </location>
</feature>
<sequence length="211" mass="23238">MGAGGRARCPVHRFQSGALSELTMGYMDQRLHTRNLRRLVAIDDPPARRLSNPRRGAKWELVANSSSSVSAEPILTSKVLVAMKSGSSNPPWTTSLCTSIAVLRYSIPRVTPAAVRAAPAAPAAVGTAMLIFDIYSGPYRNGRCYLAPLNDCSELYQLLAEAYNEATLSDSTCREWFQEFKNGDFDVEDKGRSKRPKNYEDAELEEDSSQT</sequence>
<dbReference type="Gene3D" id="1.10.10.1450">
    <property type="match status" value="1"/>
</dbReference>
<proteinExistence type="predicted"/>
<protein>
    <submittedName>
        <fullName evidence="3">Mariner Mos1 transposase</fullName>
    </submittedName>
</protein>
<reference evidence="3 4" key="1">
    <citation type="journal article" date="2019" name="Commun. Biol.">
        <title>The bagworm genome reveals a unique fibroin gene that provides high tensile strength.</title>
        <authorList>
            <person name="Kono N."/>
            <person name="Nakamura H."/>
            <person name="Ohtoshi R."/>
            <person name="Tomita M."/>
            <person name="Numata K."/>
            <person name="Arakawa K."/>
        </authorList>
    </citation>
    <scope>NUCLEOTIDE SEQUENCE [LARGE SCALE GENOMIC DNA]</scope>
</reference>
<dbReference type="Pfam" id="PF17906">
    <property type="entry name" value="HTH_48"/>
    <property type="match status" value="1"/>
</dbReference>
<dbReference type="AlphaFoldDB" id="A0A4C1W3S9"/>
<evidence type="ECO:0000256" key="1">
    <source>
        <dbReference type="SAM" id="MobiDB-lite"/>
    </source>
</evidence>
<gene>
    <name evidence="3" type="ORF">EVAR_81495_1</name>
</gene>
<organism evidence="3 4">
    <name type="scientific">Eumeta variegata</name>
    <name type="common">Bagworm moth</name>
    <name type="synonym">Eumeta japonica</name>
    <dbReference type="NCBI Taxonomy" id="151549"/>
    <lineage>
        <taxon>Eukaryota</taxon>
        <taxon>Metazoa</taxon>
        <taxon>Ecdysozoa</taxon>
        <taxon>Arthropoda</taxon>
        <taxon>Hexapoda</taxon>
        <taxon>Insecta</taxon>
        <taxon>Pterygota</taxon>
        <taxon>Neoptera</taxon>
        <taxon>Endopterygota</taxon>
        <taxon>Lepidoptera</taxon>
        <taxon>Glossata</taxon>
        <taxon>Ditrysia</taxon>
        <taxon>Tineoidea</taxon>
        <taxon>Psychidae</taxon>
        <taxon>Oiketicinae</taxon>
        <taxon>Eumeta</taxon>
    </lineage>
</organism>
<evidence type="ECO:0000259" key="2">
    <source>
        <dbReference type="Pfam" id="PF17906"/>
    </source>
</evidence>
<feature type="domain" description="Mos1 transposase HTH" evidence="2">
    <location>
        <begin position="151"/>
        <end position="184"/>
    </location>
</feature>
<dbReference type="Proteomes" id="UP000299102">
    <property type="component" value="Unassembled WGS sequence"/>
</dbReference>
<evidence type="ECO:0000313" key="4">
    <source>
        <dbReference type="Proteomes" id="UP000299102"/>
    </source>
</evidence>